<name>A0A6J7AV45_9ZZZZ</name>
<dbReference type="InterPro" id="IPR037401">
    <property type="entry name" value="SnoaL-like"/>
</dbReference>
<dbReference type="Pfam" id="PF13577">
    <property type="entry name" value="SnoaL_4"/>
    <property type="match status" value="1"/>
</dbReference>
<proteinExistence type="predicted"/>
<dbReference type="EMBL" id="CAFABA010000143">
    <property type="protein sequence ID" value="CAB4835749.1"/>
    <property type="molecule type" value="Genomic_DNA"/>
</dbReference>
<evidence type="ECO:0000259" key="2">
    <source>
        <dbReference type="Pfam" id="PF13577"/>
    </source>
</evidence>
<dbReference type="Gene3D" id="3.10.450.50">
    <property type="match status" value="1"/>
</dbReference>
<accession>A0A6J7AV45</accession>
<evidence type="ECO:0000313" key="6">
    <source>
        <dbReference type="EMBL" id="CAB5010048.1"/>
    </source>
</evidence>
<evidence type="ECO:0000313" key="3">
    <source>
        <dbReference type="EMBL" id="CAB4742824.1"/>
    </source>
</evidence>
<dbReference type="InterPro" id="IPR032710">
    <property type="entry name" value="NTF2-like_dom_sf"/>
</dbReference>
<evidence type="ECO:0000256" key="1">
    <source>
        <dbReference type="SAM" id="Coils"/>
    </source>
</evidence>
<feature type="coiled-coil region" evidence="1">
    <location>
        <begin position="2"/>
        <end position="29"/>
    </location>
</feature>
<organism evidence="4">
    <name type="scientific">freshwater metagenome</name>
    <dbReference type="NCBI Taxonomy" id="449393"/>
    <lineage>
        <taxon>unclassified sequences</taxon>
        <taxon>metagenomes</taxon>
        <taxon>ecological metagenomes</taxon>
    </lineage>
</organism>
<keyword evidence="1" id="KW-0175">Coiled coil</keyword>
<dbReference type="EMBL" id="CAFBOS010000156">
    <property type="protein sequence ID" value="CAB5010048.1"/>
    <property type="molecule type" value="Genomic_DNA"/>
</dbReference>
<sequence>MDDQLLARFDSLERRVRELEDHVALYQLMMGYGPAVDAGESELAAARWTPSGVYDAQVGAWEGREAIAGMVEGEMHQNIIRGGSAHVTAMPYVVIDGDRAVATAYAQLCRAAGDDFRLWRVTATRWEFARTVDGWRVQRRVNRLLDGDPEAQALLREGVTEGRTRNG</sequence>
<dbReference type="EMBL" id="CAEZYR010000041">
    <property type="protein sequence ID" value="CAB4742824.1"/>
    <property type="molecule type" value="Genomic_DNA"/>
</dbReference>
<dbReference type="EMBL" id="CAFBMH010000103">
    <property type="protein sequence ID" value="CAB4923981.1"/>
    <property type="molecule type" value="Genomic_DNA"/>
</dbReference>
<feature type="domain" description="SnoaL-like" evidence="2">
    <location>
        <begin position="17"/>
        <end position="140"/>
    </location>
</feature>
<gene>
    <name evidence="3" type="ORF">UFOPK2754_01295</name>
    <name evidence="4" type="ORF">UFOPK3139_02612</name>
    <name evidence="5" type="ORF">UFOPK3543_02252</name>
    <name evidence="6" type="ORF">UFOPK3967_02184</name>
</gene>
<evidence type="ECO:0000313" key="4">
    <source>
        <dbReference type="EMBL" id="CAB4835749.1"/>
    </source>
</evidence>
<dbReference type="SUPFAM" id="SSF54427">
    <property type="entry name" value="NTF2-like"/>
    <property type="match status" value="1"/>
</dbReference>
<dbReference type="AlphaFoldDB" id="A0A6J7AV45"/>
<evidence type="ECO:0000313" key="5">
    <source>
        <dbReference type="EMBL" id="CAB4923981.1"/>
    </source>
</evidence>
<protein>
    <submittedName>
        <fullName evidence="4">Unannotated protein</fullName>
    </submittedName>
</protein>
<reference evidence="4" key="1">
    <citation type="submission" date="2020-05" db="EMBL/GenBank/DDBJ databases">
        <authorList>
            <person name="Chiriac C."/>
            <person name="Salcher M."/>
            <person name="Ghai R."/>
            <person name="Kavagutti S V."/>
        </authorList>
    </citation>
    <scope>NUCLEOTIDE SEQUENCE</scope>
</reference>